<evidence type="ECO:0000313" key="3">
    <source>
        <dbReference type="Proteomes" id="UP000183815"/>
    </source>
</evidence>
<dbReference type="InterPro" id="IPR015797">
    <property type="entry name" value="NUDIX_hydrolase-like_dom_sf"/>
</dbReference>
<dbReference type="AlphaFoldDB" id="A0A1J5T2X6"/>
<protein>
    <recommendedName>
        <fullName evidence="1">Nudix hydrolase domain-containing protein</fullName>
    </recommendedName>
</protein>
<dbReference type="SUPFAM" id="SSF55811">
    <property type="entry name" value="Nudix"/>
    <property type="match status" value="1"/>
</dbReference>
<comment type="caution">
    <text evidence="2">The sequence shown here is derived from an EMBL/GenBank/DDBJ whole genome shotgun (WGS) entry which is preliminary data.</text>
</comment>
<dbReference type="PANTHER" id="PTHR43736:SF2">
    <property type="entry name" value="MUTT_NUDIX FAMILY PROTEIN"/>
    <property type="match status" value="1"/>
</dbReference>
<feature type="domain" description="Nudix hydrolase" evidence="1">
    <location>
        <begin position="1"/>
        <end position="129"/>
    </location>
</feature>
<dbReference type="PANTHER" id="PTHR43736">
    <property type="entry name" value="ADP-RIBOSE PYROPHOSPHATASE"/>
    <property type="match status" value="1"/>
</dbReference>
<organism evidence="2 3">
    <name type="scientific">Marine Group III euryarchaeote CG-Bathy1</name>
    <dbReference type="NCBI Taxonomy" id="1889001"/>
    <lineage>
        <taxon>Archaea</taxon>
        <taxon>Methanobacteriati</taxon>
        <taxon>Thermoplasmatota</taxon>
        <taxon>Thermoplasmata</taxon>
        <taxon>Candidatus Thermoprofundales</taxon>
    </lineage>
</organism>
<proteinExistence type="predicted"/>
<evidence type="ECO:0000259" key="1">
    <source>
        <dbReference type="PROSITE" id="PS51462"/>
    </source>
</evidence>
<evidence type="ECO:0000313" key="2">
    <source>
        <dbReference type="EMBL" id="OIR15218.1"/>
    </source>
</evidence>
<sequence length="132" mass="15494">MSVATSILKNKDKILILKRSKKVGSFQGYWSGCSGYIEKNETPKETSLKEIKEETGITKEHLTLLVDENIHRIEKKTGIWVVHSYLYETDIEKIELDWENDEYAWIKIDELKKYKFVPALDKIVDTLFQKII</sequence>
<name>A0A1J5T2X6_9ARCH</name>
<dbReference type="Gene3D" id="3.90.79.10">
    <property type="entry name" value="Nucleoside Triphosphate Pyrophosphohydrolase"/>
    <property type="match status" value="1"/>
</dbReference>
<reference evidence="2 3" key="1">
    <citation type="submission" date="2016-08" db="EMBL/GenBank/DDBJ databases">
        <title>New Insights into Marine Group III Euryarchaeota, from dark to light.</title>
        <authorList>
            <person name="Haro-Moreno J.M."/>
            <person name="Rodriguez-Valera F."/>
            <person name="Lopez-Garcia P."/>
            <person name="Moreira D."/>
            <person name="Martin-Cuadrado A.B."/>
        </authorList>
    </citation>
    <scope>NUCLEOTIDE SEQUENCE [LARGE SCALE GENOMIC DNA]</scope>
    <source>
        <strain evidence="2">CG-Bathy1</strain>
    </source>
</reference>
<accession>A0A1J5T2X6</accession>
<gene>
    <name evidence="2" type="ORF">BEU04_02160</name>
</gene>
<dbReference type="Pfam" id="PF00293">
    <property type="entry name" value="NUDIX"/>
    <property type="match status" value="1"/>
</dbReference>
<dbReference type="InterPro" id="IPR000086">
    <property type="entry name" value="NUDIX_hydrolase_dom"/>
</dbReference>
<dbReference type="Proteomes" id="UP000183815">
    <property type="component" value="Unassembled WGS sequence"/>
</dbReference>
<dbReference type="EMBL" id="MIYU01000017">
    <property type="protein sequence ID" value="OIR15218.1"/>
    <property type="molecule type" value="Genomic_DNA"/>
</dbReference>
<dbReference type="PROSITE" id="PS51462">
    <property type="entry name" value="NUDIX"/>
    <property type="match status" value="1"/>
</dbReference>